<accession>B3QQ69</accession>
<dbReference type="RefSeq" id="WP_012502905.1">
    <property type="nucleotide sequence ID" value="NC_011027.1"/>
</dbReference>
<evidence type="ECO:0000256" key="2">
    <source>
        <dbReference type="ARBA" id="ARBA00022475"/>
    </source>
</evidence>
<keyword evidence="3 8" id="KW-0812">Transmembrane</keyword>
<dbReference type="PANTHER" id="PTHR14969:SF62">
    <property type="entry name" value="DECAPRENYLPHOSPHORYL-5-PHOSPHORIBOSE PHOSPHATASE RV3807C-RELATED"/>
    <property type="match status" value="1"/>
</dbReference>
<dbReference type="Gene3D" id="1.20.144.10">
    <property type="entry name" value="Phosphatidic acid phosphatase type 2/haloperoxidase"/>
    <property type="match status" value="1"/>
</dbReference>
<dbReference type="PANTHER" id="PTHR14969">
    <property type="entry name" value="SPHINGOSINE-1-PHOSPHATE PHOSPHOHYDROLASE"/>
    <property type="match status" value="1"/>
</dbReference>
<dbReference type="AlphaFoldDB" id="B3QQ69"/>
<evidence type="ECO:0000256" key="7">
    <source>
        <dbReference type="SAM" id="MobiDB-lite"/>
    </source>
</evidence>
<feature type="region of interest" description="Disordered" evidence="7">
    <location>
        <begin position="202"/>
        <end position="223"/>
    </location>
</feature>
<dbReference type="Pfam" id="PF01569">
    <property type="entry name" value="PAP2"/>
    <property type="match status" value="1"/>
</dbReference>
<organism evidence="10 11">
    <name type="scientific">Chlorobaculum parvum (strain DSM 263 / NCIMB 8327)</name>
    <name type="common">Chlorobium vibrioforme subsp. thiosulfatophilum</name>
    <dbReference type="NCBI Taxonomy" id="517417"/>
    <lineage>
        <taxon>Bacteria</taxon>
        <taxon>Pseudomonadati</taxon>
        <taxon>Chlorobiota</taxon>
        <taxon>Chlorobiia</taxon>
        <taxon>Chlorobiales</taxon>
        <taxon>Chlorobiaceae</taxon>
        <taxon>Chlorobaculum</taxon>
    </lineage>
</organism>
<dbReference type="STRING" id="517417.Cpar_1677"/>
<keyword evidence="2" id="KW-1003">Cell membrane</keyword>
<protein>
    <submittedName>
        <fullName evidence="10">Phosphoesterase PA-phosphatase related</fullName>
    </submittedName>
</protein>
<name>B3QQ69_CHLP8</name>
<dbReference type="SUPFAM" id="SSF48317">
    <property type="entry name" value="Acid phosphatase/Vanadium-dependent haloperoxidase"/>
    <property type="match status" value="1"/>
</dbReference>
<evidence type="ECO:0000313" key="10">
    <source>
        <dbReference type="EMBL" id="ACF12072.1"/>
    </source>
</evidence>
<dbReference type="GO" id="GO:0005886">
    <property type="term" value="C:plasma membrane"/>
    <property type="evidence" value="ECO:0007669"/>
    <property type="project" value="UniProtKB-SubCell"/>
</dbReference>
<proteinExistence type="predicted"/>
<evidence type="ECO:0000256" key="5">
    <source>
        <dbReference type="ARBA" id="ARBA00022989"/>
    </source>
</evidence>
<dbReference type="HOGENOM" id="CLU_072573_6_2_10"/>
<dbReference type="EMBL" id="CP001099">
    <property type="protein sequence ID" value="ACF12072.1"/>
    <property type="molecule type" value="Genomic_DNA"/>
</dbReference>
<evidence type="ECO:0000256" key="4">
    <source>
        <dbReference type="ARBA" id="ARBA00022801"/>
    </source>
</evidence>
<evidence type="ECO:0000256" key="3">
    <source>
        <dbReference type="ARBA" id="ARBA00022692"/>
    </source>
</evidence>
<comment type="subcellular location">
    <subcellularLocation>
        <location evidence="1">Cell membrane</location>
        <topology evidence="1">Multi-pass membrane protein</topology>
    </subcellularLocation>
</comment>
<feature type="transmembrane region" description="Helical" evidence="8">
    <location>
        <begin position="154"/>
        <end position="173"/>
    </location>
</feature>
<dbReference type="Proteomes" id="UP000008811">
    <property type="component" value="Chromosome"/>
</dbReference>
<feature type="transmembrane region" description="Helical" evidence="8">
    <location>
        <begin position="12"/>
        <end position="35"/>
    </location>
</feature>
<dbReference type="GO" id="GO:0016787">
    <property type="term" value="F:hydrolase activity"/>
    <property type="evidence" value="ECO:0007669"/>
    <property type="project" value="UniProtKB-KW"/>
</dbReference>
<dbReference type="SMART" id="SM00014">
    <property type="entry name" value="acidPPc"/>
    <property type="match status" value="1"/>
</dbReference>
<evidence type="ECO:0000256" key="8">
    <source>
        <dbReference type="SAM" id="Phobius"/>
    </source>
</evidence>
<dbReference type="InterPro" id="IPR000326">
    <property type="entry name" value="PAP2/HPO"/>
</dbReference>
<feature type="transmembrane region" description="Helical" evidence="8">
    <location>
        <begin position="55"/>
        <end position="70"/>
    </location>
</feature>
<evidence type="ECO:0000259" key="9">
    <source>
        <dbReference type="SMART" id="SM00014"/>
    </source>
</evidence>
<feature type="domain" description="Phosphatidic acid phosphatase type 2/haloperoxidase" evidence="9">
    <location>
        <begin position="80"/>
        <end position="195"/>
    </location>
</feature>
<sequence length="223" mass="25049">MIDERNQKQHLLLAAVLLFCAVSFFLLDQSLTLFFHQLDTGAWHTTWKAVTKAGQSEWYLIGGLALFAWYRKRNRQLSMKGLFLFTTVAVSGLSADLLKFIFGRARPKLLLHDGIYGFEPFQHMFDHAWQSFPSGHSATALSAALSLSLLLPRFRPVFIIVAFIIAASRVVLCQHYLSDIVAGSALGIVTVVLLQQRFFPANSGEKPTHRPQRCSMKLPDDSP</sequence>
<keyword evidence="11" id="KW-1185">Reference proteome</keyword>
<evidence type="ECO:0000256" key="6">
    <source>
        <dbReference type="ARBA" id="ARBA00023136"/>
    </source>
</evidence>
<dbReference type="InterPro" id="IPR036938">
    <property type="entry name" value="PAP2/HPO_sf"/>
</dbReference>
<gene>
    <name evidence="10" type="ordered locus">Cpar_1677</name>
</gene>
<feature type="transmembrane region" description="Helical" evidence="8">
    <location>
        <begin position="180"/>
        <end position="199"/>
    </location>
</feature>
<keyword evidence="4" id="KW-0378">Hydrolase</keyword>
<dbReference type="eggNOG" id="COG0671">
    <property type="taxonomic scope" value="Bacteria"/>
</dbReference>
<evidence type="ECO:0000313" key="11">
    <source>
        <dbReference type="Proteomes" id="UP000008811"/>
    </source>
</evidence>
<dbReference type="KEGG" id="cpc:Cpar_1677"/>
<dbReference type="CDD" id="cd03389">
    <property type="entry name" value="PAP2_lipid_A_1_phosphatase"/>
    <property type="match status" value="1"/>
</dbReference>
<feature type="transmembrane region" description="Helical" evidence="8">
    <location>
        <begin position="82"/>
        <end position="102"/>
    </location>
</feature>
<keyword evidence="5 8" id="KW-1133">Transmembrane helix</keyword>
<evidence type="ECO:0000256" key="1">
    <source>
        <dbReference type="ARBA" id="ARBA00004651"/>
    </source>
</evidence>
<keyword evidence="6 8" id="KW-0472">Membrane</keyword>
<reference evidence="10" key="1">
    <citation type="submission" date="2008-06" db="EMBL/GenBank/DDBJ databases">
        <title>Complete sequence of Chlorobaculum parvum NCIB 8327.</title>
        <authorList>
            <consortium name="US DOE Joint Genome Institute"/>
            <person name="Lucas S."/>
            <person name="Copeland A."/>
            <person name="Lapidus A."/>
            <person name="Glavina del Rio T."/>
            <person name="Dalin E."/>
            <person name="Tice H."/>
            <person name="Bruce D."/>
            <person name="Goodwin L."/>
            <person name="Pitluck S."/>
            <person name="Schmutz J."/>
            <person name="Larimer F."/>
            <person name="Land M."/>
            <person name="Hauser L."/>
            <person name="Kyrpides N."/>
            <person name="Mikhailova N."/>
            <person name="Zhao F."/>
            <person name="Li T."/>
            <person name="Liu Z."/>
            <person name="Overmann J."/>
            <person name="Bryant D.A."/>
            <person name="Richardson P."/>
        </authorList>
    </citation>
    <scope>NUCLEOTIDE SEQUENCE [LARGE SCALE GENOMIC DNA]</scope>
    <source>
        <strain evidence="10">NCIB 8327</strain>
    </source>
</reference>